<dbReference type="Proteomes" id="UP000193560">
    <property type="component" value="Unassembled WGS sequence"/>
</dbReference>
<sequence length="97" mass="11950">MLPHVDFCKKMKENQKRKGEAAQGFLEGGNRKTYFLILWTTRIQSSEISRDRRWKGFRSRIRGVFFIYFLIIYFFPLFFSFSFFFLHHPTSMRLYWT</sequence>
<proteinExistence type="predicted"/>
<organism evidence="2 3">
    <name type="scientific">Absidia repens</name>
    <dbReference type="NCBI Taxonomy" id="90262"/>
    <lineage>
        <taxon>Eukaryota</taxon>
        <taxon>Fungi</taxon>
        <taxon>Fungi incertae sedis</taxon>
        <taxon>Mucoromycota</taxon>
        <taxon>Mucoromycotina</taxon>
        <taxon>Mucoromycetes</taxon>
        <taxon>Mucorales</taxon>
        <taxon>Cunninghamellaceae</taxon>
        <taxon>Absidia</taxon>
    </lineage>
</organism>
<keyword evidence="1" id="KW-0472">Membrane</keyword>
<protein>
    <submittedName>
        <fullName evidence="2">Uncharacterized protein</fullName>
    </submittedName>
</protein>
<keyword evidence="1" id="KW-1133">Transmembrane helix</keyword>
<reference evidence="2 3" key="1">
    <citation type="submission" date="2016-07" db="EMBL/GenBank/DDBJ databases">
        <title>Pervasive Adenine N6-methylation of Active Genes in Fungi.</title>
        <authorList>
            <consortium name="DOE Joint Genome Institute"/>
            <person name="Mondo S.J."/>
            <person name="Dannebaum R.O."/>
            <person name="Kuo R.C."/>
            <person name="Labutti K."/>
            <person name="Haridas S."/>
            <person name="Kuo A."/>
            <person name="Salamov A."/>
            <person name="Ahrendt S.R."/>
            <person name="Lipzen A."/>
            <person name="Sullivan W."/>
            <person name="Andreopoulos W.B."/>
            <person name="Clum A."/>
            <person name="Lindquist E."/>
            <person name="Daum C."/>
            <person name="Ramamoorthy G.K."/>
            <person name="Gryganskyi A."/>
            <person name="Culley D."/>
            <person name="Magnuson J.K."/>
            <person name="James T.Y."/>
            <person name="O'Malley M.A."/>
            <person name="Stajich J.E."/>
            <person name="Spatafora J.W."/>
            <person name="Visel A."/>
            <person name="Grigoriev I.V."/>
        </authorList>
    </citation>
    <scope>NUCLEOTIDE SEQUENCE [LARGE SCALE GENOMIC DNA]</scope>
    <source>
        <strain evidence="2 3">NRRL 1336</strain>
    </source>
</reference>
<dbReference type="AlphaFoldDB" id="A0A1X2IP05"/>
<comment type="caution">
    <text evidence="2">The sequence shown here is derived from an EMBL/GenBank/DDBJ whole genome shotgun (WGS) entry which is preliminary data.</text>
</comment>
<keyword evidence="3" id="KW-1185">Reference proteome</keyword>
<dbReference type="EMBL" id="MCGE01000007">
    <property type="protein sequence ID" value="ORZ19764.1"/>
    <property type="molecule type" value="Genomic_DNA"/>
</dbReference>
<accession>A0A1X2IP05</accession>
<evidence type="ECO:0000256" key="1">
    <source>
        <dbReference type="SAM" id="Phobius"/>
    </source>
</evidence>
<feature type="transmembrane region" description="Helical" evidence="1">
    <location>
        <begin position="63"/>
        <end position="86"/>
    </location>
</feature>
<gene>
    <name evidence="2" type="ORF">BCR42DRAFT_410467</name>
</gene>
<keyword evidence="1" id="KW-0812">Transmembrane</keyword>
<evidence type="ECO:0000313" key="2">
    <source>
        <dbReference type="EMBL" id="ORZ19764.1"/>
    </source>
</evidence>
<name>A0A1X2IP05_9FUNG</name>
<evidence type="ECO:0000313" key="3">
    <source>
        <dbReference type="Proteomes" id="UP000193560"/>
    </source>
</evidence>